<gene>
    <name evidence="17" type="ORF">DM558_06715</name>
</gene>
<evidence type="ECO:0000256" key="14">
    <source>
        <dbReference type="RuleBase" id="RU364088"/>
    </source>
</evidence>
<evidence type="ECO:0000256" key="13">
    <source>
        <dbReference type="ARBA" id="ARBA00023136"/>
    </source>
</evidence>
<evidence type="ECO:0000259" key="15">
    <source>
        <dbReference type="PROSITE" id="PS50109"/>
    </source>
</evidence>
<keyword evidence="13 14" id="KW-0472">Membrane</keyword>
<feature type="domain" description="HAMP" evidence="16">
    <location>
        <begin position="187"/>
        <end position="240"/>
    </location>
</feature>
<keyword evidence="10 14" id="KW-0067">ATP-binding</keyword>
<reference evidence="18" key="1">
    <citation type="submission" date="2018-06" db="EMBL/GenBank/DDBJ databases">
        <title>Complete genome of Pseudomonas insecticola strain QZS01.</title>
        <authorList>
            <person name="Wang J."/>
            <person name="Su Q."/>
        </authorList>
    </citation>
    <scope>NUCLEOTIDE SEQUENCE [LARGE SCALE GENOMIC DNA]</scope>
    <source>
        <strain evidence="18">QZS01</strain>
    </source>
</reference>
<evidence type="ECO:0000259" key="16">
    <source>
        <dbReference type="PROSITE" id="PS50885"/>
    </source>
</evidence>
<dbReference type="InterPro" id="IPR036097">
    <property type="entry name" value="HisK_dim/P_sf"/>
</dbReference>
<dbReference type="PANTHER" id="PTHR45436">
    <property type="entry name" value="SENSOR HISTIDINE KINASE YKOH"/>
    <property type="match status" value="1"/>
</dbReference>
<dbReference type="GO" id="GO:0005524">
    <property type="term" value="F:ATP binding"/>
    <property type="evidence" value="ECO:0007669"/>
    <property type="project" value="UniProtKB-KW"/>
</dbReference>
<dbReference type="Gene3D" id="6.10.340.10">
    <property type="match status" value="1"/>
</dbReference>
<evidence type="ECO:0000256" key="3">
    <source>
        <dbReference type="ARBA" id="ARBA00022475"/>
    </source>
</evidence>
<evidence type="ECO:0000256" key="4">
    <source>
        <dbReference type="ARBA" id="ARBA00022519"/>
    </source>
</evidence>
<dbReference type="PROSITE" id="PS50109">
    <property type="entry name" value="HIS_KIN"/>
    <property type="match status" value="1"/>
</dbReference>
<dbReference type="InterPro" id="IPR003594">
    <property type="entry name" value="HATPase_dom"/>
</dbReference>
<dbReference type="SMART" id="SM00304">
    <property type="entry name" value="HAMP"/>
    <property type="match status" value="1"/>
</dbReference>
<dbReference type="InterPro" id="IPR005467">
    <property type="entry name" value="His_kinase_dom"/>
</dbReference>
<evidence type="ECO:0000256" key="11">
    <source>
        <dbReference type="ARBA" id="ARBA00022989"/>
    </source>
</evidence>
<feature type="domain" description="Histidine kinase" evidence="15">
    <location>
        <begin position="248"/>
        <end position="461"/>
    </location>
</feature>
<dbReference type="PRINTS" id="PR00344">
    <property type="entry name" value="BCTRLSENSOR"/>
</dbReference>
<dbReference type="RefSeq" id="WP_127162871.1">
    <property type="nucleotide sequence ID" value="NZ_CP029822.1"/>
</dbReference>
<dbReference type="Pfam" id="PF00672">
    <property type="entry name" value="HAMP"/>
    <property type="match status" value="1"/>
</dbReference>
<dbReference type="InterPro" id="IPR003660">
    <property type="entry name" value="HAMP_dom"/>
</dbReference>
<dbReference type="InterPro" id="IPR003661">
    <property type="entry name" value="HisK_dim/P_dom"/>
</dbReference>
<feature type="transmembrane region" description="Helical" evidence="14">
    <location>
        <begin position="12"/>
        <end position="36"/>
    </location>
</feature>
<dbReference type="GO" id="GO:0005886">
    <property type="term" value="C:plasma membrane"/>
    <property type="evidence" value="ECO:0007669"/>
    <property type="project" value="UniProtKB-SubCell"/>
</dbReference>
<dbReference type="InterPro" id="IPR050428">
    <property type="entry name" value="TCS_sensor_his_kinase"/>
</dbReference>
<organism evidence="17 18">
    <name type="scientific">Entomomonas moraniae</name>
    <dbReference type="NCBI Taxonomy" id="2213226"/>
    <lineage>
        <taxon>Bacteria</taxon>
        <taxon>Pseudomonadati</taxon>
        <taxon>Pseudomonadota</taxon>
        <taxon>Gammaproteobacteria</taxon>
        <taxon>Pseudomonadales</taxon>
        <taxon>Pseudomonadaceae</taxon>
        <taxon>Entomomonas</taxon>
    </lineage>
</organism>
<evidence type="ECO:0000256" key="9">
    <source>
        <dbReference type="ARBA" id="ARBA00022777"/>
    </source>
</evidence>
<dbReference type="CDD" id="cd06225">
    <property type="entry name" value="HAMP"/>
    <property type="match status" value="1"/>
</dbReference>
<evidence type="ECO:0000256" key="12">
    <source>
        <dbReference type="ARBA" id="ARBA00023012"/>
    </source>
</evidence>
<dbReference type="InterPro" id="IPR006290">
    <property type="entry name" value="CztS_silS_copS"/>
</dbReference>
<dbReference type="SUPFAM" id="SSF47384">
    <property type="entry name" value="Homodimeric domain of signal transducing histidine kinase"/>
    <property type="match status" value="1"/>
</dbReference>
<dbReference type="InterPro" id="IPR048590">
    <property type="entry name" value="CusS-like_sensor"/>
</dbReference>
<dbReference type="PANTHER" id="PTHR45436:SF15">
    <property type="entry name" value="SENSOR HISTIDINE KINASE CUSS"/>
    <property type="match status" value="1"/>
</dbReference>
<dbReference type="Proteomes" id="UP000273143">
    <property type="component" value="Chromosome"/>
</dbReference>
<comment type="function">
    <text evidence="14">Member of a two-component regulatory system.</text>
</comment>
<protein>
    <recommendedName>
        <fullName evidence="14">Sensor protein</fullName>
        <ecNumber evidence="14">2.7.13.3</ecNumber>
    </recommendedName>
</protein>
<keyword evidence="3 14" id="KW-1003">Cell membrane</keyword>
<keyword evidence="9 14" id="KW-0418">Kinase</keyword>
<dbReference type="Pfam" id="PF21085">
    <property type="entry name" value="CusS"/>
    <property type="match status" value="1"/>
</dbReference>
<dbReference type="FunFam" id="3.30.565.10:FF:000006">
    <property type="entry name" value="Sensor histidine kinase WalK"/>
    <property type="match status" value="1"/>
</dbReference>
<evidence type="ECO:0000256" key="10">
    <source>
        <dbReference type="ARBA" id="ARBA00022840"/>
    </source>
</evidence>
<dbReference type="CDD" id="cd00075">
    <property type="entry name" value="HATPase"/>
    <property type="match status" value="1"/>
</dbReference>
<dbReference type="AlphaFoldDB" id="A0A3Q9JIM1"/>
<keyword evidence="6 14" id="KW-0808">Transferase</keyword>
<keyword evidence="11 14" id="KW-1133">Transmembrane helix</keyword>
<evidence type="ECO:0000256" key="1">
    <source>
        <dbReference type="ARBA" id="ARBA00000085"/>
    </source>
</evidence>
<dbReference type="PROSITE" id="PS50885">
    <property type="entry name" value="HAMP"/>
    <property type="match status" value="1"/>
</dbReference>
<evidence type="ECO:0000256" key="2">
    <source>
        <dbReference type="ARBA" id="ARBA00004429"/>
    </source>
</evidence>
<dbReference type="NCBIfam" id="TIGR01386">
    <property type="entry name" value="cztS_silS_copS"/>
    <property type="match status" value="1"/>
</dbReference>
<dbReference type="SMART" id="SM00388">
    <property type="entry name" value="HisKA"/>
    <property type="match status" value="1"/>
</dbReference>
<feature type="transmembrane region" description="Helical" evidence="14">
    <location>
        <begin position="167"/>
        <end position="186"/>
    </location>
</feature>
<keyword evidence="4 14" id="KW-0997">Cell inner membrane</keyword>
<dbReference type="InterPro" id="IPR004358">
    <property type="entry name" value="Sig_transdc_His_kin-like_C"/>
</dbReference>
<dbReference type="InterPro" id="IPR036890">
    <property type="entry name" value="HATPase_C_sf"/>
</dbReference>
<dbReference type="SUPFAM" id="SSF158472">
    <property type="entry name" value="HAMP domain-like"/>
    <property type="match status" value="1"/>
</dbReference>
<dbReference type="EC" id="2.7.13.3" evidence="14"/>
<dbReference type="GO" id="GO:0000155">
    <property type="term" value="F:phosphorelay sensor kinase activity"/>
    <property type="evidence" value="ECO:0007669"/>
    <property type="project" value="InterPro"/>
</dbReference>
<comment type="subcellular location">
    <subcellularLocation>
        <location evidence="2">Cell inner membrane</location>
        <topology evidence="2">Multi-pass membrane protein</topology>
    </subcellularLocation>
</comment>
<keyword evidence="18" id="KW-1185">Reference proteome</keyword>
<dbReference type="CDD" id="cd00082">
    <property type="entry name" value="HisKA"/>
    <property type="match status" value="1"/>
</dbReference>
<dbReference type="Gene3D" id="3.30.565.10">
    <property type="entry name" value="Histidine kinase-like ATPase, C-terminal domain"/>
    <property type="match status" value="1"/>
</dbReference>
<evidence type="ECO:0000256" key="5">
    <source>
        <dbReference type="ARBA" id="ARBA00022553"/>
    </source>
</evidence>
<name>A0A3Q9JIM1_9GAMM</name>
<keyword evidence="5" id="KW-0597">Phosphoprotein</keyword>
<evidence type="ECO:0000313" key="18">
    <source>
        <dbReference type="Proteomes" id="UP000273143"/>
    </source>
</evidence>
<dbReference type="KEGG" id="emo:DM558_06715"/>
<evidence type="ECO:0000256" key="7">
    <source>
        <dbReference type="ARBA" id="ARBA00022692"/>
    </source>
</evidence>
<keyword evidence="7 14" id="KW-0812">Transmembrane</keyword>
<sequence length="464" mass="51519">MIARLRYSLTFRLALMFSLSALAVLLLLGFAVLYVVNQHFISQDRMMLEAQSQHIAQSLHQVDTLSQVSTYLGHTVSENAHSEHGFIIVVANAAGDVLFNSSPTQNLSALALPSKILGAKLSTLHQNDISYRILTKPMTIANQKAIVLVALNINHHQTFLTAFKTSMWISIAVAAVIMGLLACIVAQKGLKPLHLLMAQTEQITINNLSQPLPMNSTYLEISQLTATFNAMLDRLNNSFQRLVGFSSDLAHELRTPLSTMKMQNQVILSRSRTVEEYQQALHDNAQALDQMTRMVTDMLFLAKSDNGLICPEETSFALHDEINTLLDFYDYLAQEKNITLHLSGQGKLHGDKSLLQRALSNLIANAINYGDEHSSIEIKIIEETDQTEITIINQGETIDAKHLPHLFERFYRTDSSRTNNSEGAGLGLAITAAIIAAHQGKIAVSSEQRQTCFTLHFKKKHTTS</sequence>
<dbReference type="SUPFAM" id="SSF55874">
    <property type="entry name" value="ATPase domain of HSP90 chaperone/DNA topoisomerase II/histidine kinase"/>
    <property type="match status" value="1"/>
</dbReference>
<comment type="catalytic activity">
    <reaction evidence="1 14">
        <text>ATP + protein L-histidine = ADP + protein N-phospho-L-histidine.</text>
        <dbReference type="EC" id="2.7.13.3"/>
    </reaction>
</comment>
<evidence type="ECO:0000256" key="6">
    <source>
        <dbReference type="ARBA" id="ARBA00022679"/>
    </source>
</evidence>
<dbReference type="EMBL" id="CP029822">
    <property type="protein sequence ID" value="AZS50484.1"/>
    <property type="molecule type" value="Genomic_DNA"/>
</dbReference>
<proteinExistence type="predicted"/>
<dbReference type="Pfam" id="PF00512">
    <property type="entry name" value="HisKA"/>
    <property type="match status" value="1"/>
</dbReference>
<evidence type="ECO:0000256" key="8">
    <source>
        <dbReference type="ARBA" id="ARBA00022741"/>
    </source>
</evidence>
<keyword evidence="12 14" id="KW-0902">Two-component regulatory system</keyword>
<accession>A0A3Q9JIM1</accession>
<keyword evidence="8 14" id="KW-0547">Nucleotide-binding</keyword>
<evidence type="ECO:0000313" key="17">
    <source>
        <dbReference type="EMBL" id="AZS50484.1"/>
    </source>
</evidence>
<dbReference type="SMART" id="SM00387">
    <property type="entry name" value="HATPase_c"/>
    <property type="match status" value="1"/>
</dbReference>
<dbReference type="Pfam" id="PF02518">
    <property type="entry name" value="HATPase_c"/>
    <property type="match status" value="1"/>
</dbReference>
<dbReference type="Gene3D" id="1.10.287.130">
    <property type="match status" value="1"/>
</dbReference>